<dbReference type="InterPro" id="IPR043128">
    <property type="entry name" value="Rev_trsase/Diguanyl_cyclase"/>
</dbReference>
<dbReference type="EMBL" id="CP072748">
    <property type="protein sequence ID" value="QTX10144.1"/>
    <property type="molecule type" value="Genomic_DNA"/>
</dbReference>
<name>A0A8B0SGH7_9GAMM</name>
<proteinExistence type="predicted"/>
<organism evidence="2">
    <name type="scientific">Thiothrix fructosivorans</name>
    <dbReference type="NCBI Taxonomy" id="111770"/>
    <lineage>
        <taxon>Bacteria</taxon>
        <taxon>Pseudomonadati</taxon>
        <taxon>Pseudomonadota</taxon>
        <taxon>Gammaproteobacteria</taxon>
        <taxon>Thiotrichales</taxon>
        <taxon>Thiotrichaceae</taxon>
        <taxon>Thiothrix</taxon>
    </lineage>
</organism>
<keyword evidence="3" id="KW-1185">Reference proteome</keyword>
<reference evidence="1 3" key="1">
    <citation type="submission" date="2021-03" db="EMBL/GenBank/DDBJ databases">
        <title>Draft genome and methylome analysis of Thiotrix fructosivoruns ATCC 49748.</title>
        <authorList>
            <person name="Fomenkov A."/>
            <person name="Grabovich M.Y."/>
            <person name="Roberts R.J."/>
        </authorList>
    </citation>
    <scope>NUCLEOTIDE SEQUENCE [LARGE SCALE GENOMIC DNA]</scope>
    <source>
        <strain evidence="1 3">ATCC 49748</strain>
    </source>
</reference>
<dbReference type="Gene3D" id="3.30.70.270">
    <property type="match status" value="1"/>
</dbReference>
<dbReference type="AlphaFoldDB" id="A0A8B0SGH7"/>
<protein>
    <submittedName>
        <fullName evidence="2">Uncharacterized protein</fullName>
    </submittedName>
</protein>
<evidence type="ECO:0000313" key="1">
    <source>
        <dbReference type="EMBL" id="MBO0615370.1"/>
    </source>
</evidence>
<evidence type="ECO:0000313" key="3">
    <source>
        <dbReference type="Proteomes" id="UP000664466"/>
    </source>
</evidence>
<reference evidence="2" key="2">
    <citation type="submission" date="2021-04" db="EMBL/GenBank/DDBJ databases">
        <title>Complete Genome and methylome analysis of Thiothrix fructosivorans ATCC 49748.</title>
        <authorList>
            <person name="Fomenkov A."/>
            <person name="Sun L."/>
            <person name="Vincze T."/>
            <person name="Grabovich M.Y."/>
            <person name="Roberts R.J."/>
        </authorList>
    </citation>
    <scope>NUCLEOTIDE SEQUENCE</scope>
    <source>
        <strain evidence="2">ATCC 49748</strain>
    </source>
</reference>
<dbReference type="Proteomes" id="UP000664466">
    <property type="component" value="Unassembled WGS sequence"/>
</dbReference>
<sequence>MGHHFLLVEGVNLYANIYDTDQLSVIRGSSFLYKDAVTHIQKEFAADLEAVSTGASSGLFCLKMASTKAIEGIAEAVTQSLRTHPQFRHLTFLVEHCQAGDILQAKRQLWAQLHFRQLRALTLTPDVFEGKHTSRDEPCELEGIRIAANRTQRKVQATLDKPKRHLSLSVFQRREYGRQQKQSYYLNGLSDDLQNRLAKYRFVPDIETLCENPAYGNLNGKMAVIYIDGNGFGKRQDSYLQKAIGAGQDGIAAQQAFDDCIQTWRNQFLEDIITKMLDGKLPDAVTRFSEDEEDGGGNFPAIRLETLLWGGDEMLFVLPAWLGTSFLQQFFTHTRLWELDDQQQEQFTHAAGIVFCKAKTPIRIIQNLARKLAERVKDKYGRDKDGWDYLVLESVDYPTRDDLDAYFGKRYGTALQQSRPAGHPSAPNWQVAEASLHRLLGDGMLPIRQLYRIVDTFNSNEPQGTLDWNGLCDATQETIQEASLQEQAEFQMLRTLDGANRTTVEQELPVMIEQLFALDMDEAKERAWCWLHLLELWDYLIPAKGAKP</sequence>
<dbReference type="RefSeq" id="WP_207253077.1">
    <property type="nucleotide sequence ID" value="NZ_JAFMPM010000008.1"/>
</dbReference>
<gene>
    <name evidence="2" type="ORF">J1836_016345</name>
    <name evidence="1" type="ORF">J1836_20960</name>
</gene>
<accession>A0A8B0SGH7</accession>
<evidence type="ECO:0000313" key="2">
    <source>
        <dbReference type="EMBL" id="QTX10144.1"/>
    </source>
</evidence>
<dbReference type="EMBL" id="JAFMPM010000008">
    <property type="protein sequence ID" value="MBO0615370.1"/>
    <property type="molecule type" value="Genomic_DNA"/>
</dbReference>